<dbReference type="GO" id="GO:0032259">
    <property type="term" value="P:methylation"/>
    <property type="evidence" value="ECO:0007669"/>
    <property type="project" value="UniProtKB-KW"/>
</dbReference>
<dbReference type="PANTHER" id="PTHR43591">
    <property type="entry name" value="METHYLTRANSFERASE"/>
    <property type="match status" value="1"/>
</dbReference>
<accession>A0A4P9XP81</accession>
<protein>
    <submittedName>
        <fullName evidence="2">S-adenosyl-L-methionine-dependent methyltransferase</fullName>
    </submittedName>
</protein>
<dbReference type="OrthoDB" id="2013972at2759"/>
<evidence type="ECO:0000313" key="3">
    <source>
        <dbReference type="Proteomes" id="UP000271241"/>
    </source>
</evidence>
<dbReference type="GO" id="GO:0008168">
    <property type="term" value="F:methyltransferase activity"/>
    <property type="evidence" value="ECO:0007669"/>
    <property type="project" value="UniProtKB-KW"/>
</dbReference>
<name>A0A4P9XP81_9FUNG</name>
<dbReference type="EMBL" id="KZ992673">
    <property type="protein sequence ID" value="RKP07786.1"/>
    <property type="molecule type" value="Genomic_DNA"/>
</dbReference>
<dbReference type="InterPro" id="IPR029063">
    <property type="entry name" value="SAM-dependent_MTases_sf"/>
</dbReference>
<evidence type="ECO:0000259" key="1">
    <source>
        <dbReference type="Pfam" id="PF13649"/>
    </source>
</evidence>
<dbReference type="CDD" id="cd02440">
    <property type="entry name" value="AdoMet_MTases"/>
    <property type="match status" value="1"/>
</dbReference>
<dbReference type="STRING" id="78915.A0A4P9XP81"/>
<sequence length="264" mass="29764">MTRYQQEQDRLNAVHYLHKMELGANHFTSLKCTDRSHMENVLDIGCGTGAWCLEMAAEHPDTNFVGVDLLPLYPTLVRPRNCRFLQADVLRGLPFADESFDFVHMRNFGVGVPAELWPTLLHELQRVIKPGGRVEICESDMVPRGTGPAGRLLAKWTHAALSTHGVDPTAVRGLPKLLQDVGFQEVRLHLRDLKDGAHGGEVGRASAEAQRDEYSALRPFVTRALCMDELAYDRAVIAYEREMETMRAHHHVFYVVARRPGRAM</sequence>
<dbReference type="InterPro" id="IPR041698">
    <property type="entry name" value="Methyltransf_25"/>
</dbReference>
<dbReference type="Proteomes" id="UP000271241">
    <property type="component" value="Unassembled WGS sequence"/>
</dbReference>
<organism evidence="2 3">
    <name type="scientific">Thamnocephalis sphaerospora</name>
    <dbReference type="NCBI Taxonomy" id="78915"/>
    <lineage>
        <taxon>Eukaryota</taxon>
        <taxon>Fungi</taxon>
        <taxon>Fungi incertae sedis</taxon>
        <taxon>Zoopagomycota</taxon>
        <taxon>Zoopagomycotina</taxon>
        <taxon>Zoopagomycetes</taxon>
        <taxon>Zoopagales</taxon>
        <taxon>Sigmoideomycetaceae</taxon>
        <taxon>Thamnocephalis</taxon>
    </lineage>
</organism>
<evidence type="ECO:0000313" key="2">
    <source>
        <dbReference type="EMBL" id="RKP07786.1"/>
    </source>
</evidence>
<dbReference type="Pfam" id="PF13649">
    <property type="entry name" value="Methyltransf_25"/>
    <property type="match status" value="1"/>
</dbReference>
<feature type="domain" description="Methyltransferase" evidence="1">
    <location>
        <begin position="41"/>
        <end position="132"/>
    </location>
</feature>
<proteinExistence type="predicted"/>
<reference evidence="3" key="1">
    <citation type="journal article" date="2018" name="Nat. Microbiol.">
        <title>Leveraging single-cell genomics to expand the fungal tree of life.</title>
        <authorList>
            <person name="Ahrendt S.R."/>
            <person name="Quandt C.A."/>
            <person name="Ciobanu D."/>
            <person name="Clum A."/>
            <person name="Salamov A."/>
            <person name="Andreopoulos B."/>
            <person name="Cheng J.F."/>
            <person name="Woyke T."/>
            <person name="Pelin A."/>
            <person name="Henrissat B."/>
            <person name="Reynolds N.K."/>
            <person name="Benny G.L."/>
            <person name="Smith M.E."/>
            <person name="James T.Y."/>
            <person name="Grigoriev I.V."/>
        </authorList>
    </citation>
    <scope>NUCLEOTIDE SEQUENCE [LARGE SCALE GENOMIC DNA]</scope>
    <source>
        <strain evidence="3">RSA 1356</strain>
    </source>
</reference>
<dbReference type="SUPFAM" id="SSF53335">
    <property type="entry name" value="S-adenosyl-L-methionine-dependent methyltransferases"/>
    <property type="match status" value="1"/>
</dbReference>
<keyword evidence="3" id="KW-1185">Reference proteome</keyword>
<dbReference type="PANTHER" id="PTHR43591:SF24">
    <property type="entry name" value="2-METHOXY-6-POLYPRENYL-1,4-BENZOQUINOL METHYLASE, MITOCHONDRIAL"/>
    <property type="match status" value="1"/>
</dbReference>
<keyword evidence="2" id="KW-0808">Transferase</keyword>
<keyword evidence="2" id="KW-0489">Methyltransferase</keyword>
<dbReference type="AlphaFoldDB" id="A0A4P9XP81"/>
<gene>
    <name evidence="2" type="ORF">THASP1DRAFT_16562</name>
</gene>
<dbReference type="Gene3D" id="3.40.50.150">
    <property type="entry name" value="Vaccinia Virus protein VP39"/>
    <property type="match status" value="1"/>
</dbReference>